<dbReference type="RefSeq" id="WP_198466814.1">
    <property type="nucleotide sequence ID" value="NZ_JAEFDC010000007.1"/>
</dbReference>
<gene>
    <name evidence="2" type="ORF">I7X30_08935</name>
</gene>
<dbReference type="InterPro" id="IPR025965">
    <property type="entry name" value="FlgD/Vpr_Ig-like"/>
</dbReference>
<dbReference type="EMBL" id="JAEFDC010000007">
    <property type="protein sequence ID" value="MBI1647179.1"/>
    <property type="molecule type" value="Genomic_DNA"/>
</dbReference>
<organism evidence="2 3">
    <name type="scientific">Capnocytophaga periodontitidis</name>
    <dbReference type="NCBI Taxonomy" id="2795027"/>
    <lineage>
        <taxon>Bacteria</taxon>
        <taxon>Pseudomonadati</taxon>
        <taxon>Bacteroidota</taxon>
        <taxon>Flavobacteriia</taxon>
        <taxon>Flavobacteriales</taxon>
        <taxon>Flavobacteriaceae</taxon>
        <taxon>Capnocytophaga</taxon>
    </lineage>
</organism>
<name>A0ABS0SN85_9FLAO</name>
<evidence type="ECO:0000259" key="1">
    <source>
        <dbReference type="Pfam" id="PF13860"/>
    </source>
</evidence>
<dbReference type="Proteomes" id="UP000641139">
    <property type="component" value="Unassembled WGS sequence"/>
</dbReference>
<proteinExistence type="predicted"/>
<keyword evidence="3" id="KW-1185">Reference proteome</keyword>
<comment type="caution">
    <text evidence="2">The sequence shown here is derived from an EMBL/GenBank/DDBJ whole genome shotgun (WGS) entry which is preliminary data.</text>
</comment>
<protein>
    <recommendedName>
        <fullName evidence="1">FlgD/Vpr Ig-like domain-containing protein</fullName>
    </recommendedName>
</protein>
<evidence type="ECO:0000313" key="2">
    <source>
        <dbReference type="EMBL" id="MBI1647179.1"/>
    </source>
</evidence>
<reference evidence="2 3" key="1">
    <citation type="journal article" date="2021" name="Int. J. Syst. Evol. Microbiol.">
        <title>Capnocytophaga periodontitidis sp. nov., isolated from subgingival plaque of periodontitis patient.</title>
        <authorList>
            <person name="Zhang Y."/>
            <person name="Qiao D."/>
            <person name="Shi W."/>
            <person name="Wu D."/>
            <person name="Cai M."/>
        </authorList>
    </citation>
    <scope>NUCLEOTIDE SEQUENCE [LARGE SCALE GENOMIC DNA]</scope>
    <source>
        <strain evidence="2 3">051621</strain>
    </source>
</reference>
<sequence>MCSTFVPLGIKSFDNKFENKYISLSYTLSDNAQEVTLQIRDGEEEIYKKVITSPSEVSKGQHFWSWDGFDKNGILDTARLTKAKRLNYKISVKRKNNIFSETQYFKLSYNEVNWVDVKINRSKKRIDVTLRVDLKDGGAGGLTYKKDIDPDPKVSELLEVHPWENISKEALLFYGKPPITQQLRSYKSLERLALDGIEKYWSRNKTNKVGINVKINNDFYEVFIKAEQNSQGLSAPVIVYETNSEESRSRNFFLSRRLFFSEGYLYYSDWKKANPKSIIYKNKGWYYRSSIKSEEKNVLLTIPLIEDFKITAAHEIGHQILVSFAGKNYSYSHEGTSHWSLLIQEPNDNATEVPKIGEINLMKYYTNSLIPERVVVSEKDLLGLLWLSKIEIKRI</sequence>
<evidence type="ECO:0000313" key="3">
    <source>
        <dbReference type="Proteomes" id="UP000641139"/>
    </source>
</evidence>
<dbReference type="Gene3D" id="2.60.40.4070">
    <property type="match status" value="1"/>
</dbReference>
<feature type="domain" description="FlgD/Vpr Ig-like" evidence="1">
    <location>
        <begin position="20"/>
        <end position="73"/>
    </location>
</feature>
<dbReference type="Pfam" id="PF13860">
    <property type="entry name" value="FlgD_ig"/>
    <property type="match status" value="1"/>
</dbReference>
<accession>A0ABS0SN85</accession>